<evidence type="ECO:0000256" key="6">
    <source>
        <dbReference type="ARBA" id="ARBA00023002"/>
    </source>
</evidence>
<dbReference type="InterPro" id="IPR011766">
    <property type="entry name" value="TPP_enzyme_TPP-bd"/>
</dbReference>
<evidence type="ECO:0000256" key="1">
    <source>
        <dbReference type="ARBA" id="ARBA00001946"/>
    </source>
</evidence>
<name>A0A1F6FME7_9BACT</name>
<keyword evidence="5" id="KW-0460">Magnesium</keyword>
<dbReference type="InterPro" id="IPR029061">
    <property type="entry name" value="THDP-binding"/>
</dbReference>
<dbReference type="PANTHER" id="PTHR48084:SF4">
    <property type="entry name" value="2-OXOGLUTARATE OXIDOREDUCTASE SUBUNIT KORB"/>
    <property type="match status" value="1"/>
</dbReference>
<sequence length="285" mass="31192">MAVASAAKFNTSISPTWCPGCGNYGIWAALKQALFELNLEPHQVLISYDIGCCGNGANFTRTYAFHSLHGRAIPPAVGAKLGNKNLAVIAVIGDGGAYGEGIQHLIHSARYNVDITVLVHNNQRFSLTTGQATATTPQKTVTLTTPFGEIKKPINPLLLSLDSGASFVARGFANDGKHLTELIKAAVNHKGFSHVDILQPCVSFNKENTNEWYQNVIYKLDSHKYKADDLIRAREKAEEFDKNGKMPIGIFYQAERQTYESQIPQLAGEPLYKKSLQGVNCLVKL</sequence>
<keyword evidence="8" id="KW-0411">Iron-sulfur</keyword>
<dbReference type="Pfam" id="PF02775">
    <property type="entry name" value="TPP_enzyme_C"/>
    <property type="match status" value="1"/>
</dbReference>
<dbReference type="Gene3D" id="3.40.50.970">
    <property type="match status" value="1"/>
</dbReference>
<protein>
    <recommendedName>
        <fullName evidence="14">2-oxoacid ferredoxin oxidoreductase</fullName>
    </recommendedName>
</protein>
<dbReference type="GO" id="GO:0046872">
    <property type="term" value="F:metal ion binding"/>
    <property type="evidence" value="ECO:0007669"/>
    <property type="project" value="UniProtKB-KW"/>
</dbReference>
<dbReference type="EMBL" id="MFMW01000023">
    <property type="protein sequence ID" value="OGG87030.1"/>
    <property type="molecule type" value="Genomic_DNA"/>
</dbReference>
<evidence type="ECO:0000313" key="13">
    <source>
        <dbReference type="Proteomes" id="UP000179136"/>
    </source>
</evidence>
<evidence type="ECO:0000256" key="5">
    <source>
        <dbReference type="ARBA" id="ARBA00022842"/>
    </source>
</evidence>
<evidence type="ECO:0000256" key="8">
    <source>
        <dbReference type="ARBA" id="ARBA00023014"/>
    </source>
</evidence>
<keyword evidence="9" id="KW-0786">Thiamine pyrophosphate</keyword>
<evidence type="ECO:0000313" key="12">
    <source>
        <dbReference type="EMBL" id="OGG87030.1"/>
    </source>
</evidence>
<dbReference type="GO" id="GO:0016625">
    <property type="term" value="F:oxidoreductase activity, acting on the aldehyde or oxo group of donors, iron-sulfur protein as acceptor"/>
    <property type="evidence" value="ECO:0007669"/>
    <property type="project" value="UniProtKB-ARBA"/>
</dbReference>
<evidence type="ECO:0008006" key="14">
    <source>
        <dbReference type="Google" id="ProtNLM"/>
    </source>
</evidence>
<comment type="cofactor">
    <cofactor evidence="1">
        <name>Mg(2+)</name>
        <dbReference type="ChEBI" id="CHEBI:18420"/>
    </cofactor>
</comment>
<dbReference type="NCBIfam" id="TIGR02177">
    <property type="entry name" value="PorB_KorB"/>
    <property type="match status" value="1"/>
</dbReference>
<evidence type="ECO:0000259" key="11">
    <source>
        <dbReference type="Pfam" id="PF12367"/>
    </source>
</evidence>
<keyword evidence="7" id="KW-0408">Iron</keyword>
<dbReference type="PANTHER" id="PTHR48084">
    <property type="entry name" value="2-OXOGLUTARATE OXIDOREDUCTASE SUBUNIT KORB-RELATED"/>
    <property type="match status" value="1"/>
</dbReference>
<organism evidence="12 13">
    <name type="scientific">Candidatus Kuenenbacteria bacterium RIFCSPHIGHO2_02_FULL_39_13</name>
    <dbReference type="NCBI Taxonomy" id="1798561"/>
    <lineage>
        <taxon>Bacteria</taxon>
        <taxon>Candidatus Kueneniibacteriota</taxon>
    </lineage>
</organism>
<gene>
    <name evidence="12" type="ORF">A3B87_02135</name>
</gene>
<evidence type="ECO:0000259" key="10">
    <source>
        <dbReference type="Pfam" id="PF02775"/>
    </source>
</evidence>
<comment type="caution">
    <text evidence="12">The sequence shown here is derived from an EMBL/GenBank/DDBJ whole genome shotgun (WGS) entry which is preliminary data.</text>
</comment>
<dbReference type="GO" id="GO:0051536">
    <property type="term" value="F:iron-sulfur cluster binding"/>
    <property type="evidence" value="ECO:0007669"/>
    <property type="project" value="UniProtKB-KW"/>
</dbReference>
<dbReference type="InterPro" id="IPR011896">
    <property type="entry name" value="OFOB"/>
</dbReference>
<evidence type="ECO:0000256" key="3">
    <source>
        <dbReference type="ARBA" id="ARBA00001966"/>
    </source>
</evidence>
<evidence type="ECO:0000256" key="7">
    <source>
        <dbReference type="ARBA" id="ARBA00023004"/>
    </source>
</evidence>
<dbReference type="InterPro" id="IPR051457">
    <property type="entry name" value="2-oxoacid:Fd_oxidoreductase"/>
</dbReference>
<evidence type="ECO:0000256" key="2">
    <source>
        <dbReference type="ARBA" id="ARBA00001964"/>
    </source>
</evidence>
<feature type="domain" description="Pyruvate ferredoxin oxidoreductase beta subunit C-terminal" evidence="11">
    <location>
        <begin position="201"/>
        <end position="266"/>
    </location>
</feature>
<comment type="cofactor">
    <cofactor evidence="3">
        <name>[4Fe-4S] cluster</name>
        <dbReference type="ChEBI" id="CHEBI:49883"/>
    </cofactor>
</comment>
<dbReference type="SUPFAM" id="SSF52518">
    <property type="entry name" value="Thiamin diphosphate-binding fold (THDP-binding)"/>
    <property type="match status" value="1"/>
</dbReference>
<dbReference type="CDD" id="cd03375">
    <property type="entry name" value="TPP_OGFOR"/>
    <property type="match status" value="1"/>
</dbReference>
<keyword evidence="6" id="KW-0560">Oxidoreductase</keyword>
<proteinExistence type="predicted"/>
<dbReference type="Proteomes" id="UP000179136">
    <property type="component" value="Unassembled WGS sequence"/>
</dbReference>
<keyword evidence="4" id="KW-0479">Metal-binding</keyword>
<reference evidence="12 13" key="1">
    <citation type="journal article" date="2016" name="Nat. Commun.">
        <title>Thousands of microbial genomes shed light on interconnected biogeochemical processes in an aquifer system.</title>
        <authorList>
            <person name="Anantharaman K."/>
            <person name="Brown C.T."/>
            <person name="Hug L.A."/>
            <person name="Sharon I."/>
            <person name="Castelle C.J."/>
            <person name="Probst A.J."/>
            <person name="Thomas B.C."/>
            <person name="Singh A."/>
            <person name="Wilkins M.J."/>
            <person name="Karaoz U."/>
            <person name="Brodie E.L."/>
            <person name="Williams K.H."/>
            <person name="Hubbard S.S."/>
            <person name="Banfield J.F."/>
        </authorList>
    </citation>
    <scope>NUCLEOTIDE SEQUENCE [LARGE SCALE GENOMIC DNA]</scope>
</reference>
<dbReference type="Pfam" id="PF12367">
    <property type="entry name" value="PFO_beta_C"/>
    <property type="match status" value="1"/>
</dbReference>
<comment type="cofactor">
    <cofactor evidence="2">
        <name>thiamine diphosphate</name>
        <dbReference type="ChEBI" id="CHEBI:58937"/>
    </cofactor>
</comment>
<dbReference type="GO" id="GO:0045333">
    <property type="term" value="P:cellular respiration"/>
    <property type="evidence" value="ECO:0007669"/>
    <property type="project" value="UniProtKB-ARBA"/>
</dbReference>
<dbReference type="InterPro" id="IPR032686">
    <property type="entry name" value="PFO_beta_C"/>
</dbReference>
<dbReference type="AlphaFoldDB" id="A0A1F6FME7"/>
<evidence type="ECO:0000256" key="9">
    <source>
        <dbReference type="ARBA" id="ARBA00023052"/>
    </source>
</evidence>
<dbReference type="GO" id="GO:0030976">
    <property type="term" value="F:thiamine pyrophosphate binding"/>
    <property type="evidence" value="ECO:0007669"/>
    <property type="project" value="InterPro"/>
</dbReference>
<accession>A0A1F6FME7</accession>
<dbReference type="STRING" id="1798561.A3B87_02135"/>
<feature type="domain" description="Thiamine pyrophosphate enzyme TPP-binding" evidence="10">
    <location>
        <begin position="49"/>
        <end position="197"/>
    </location>
</feature>
<evidence type="ECO:0000256" key="4">
    <source>
        <dbReference type="ARBA" id="ARBA00022723"/>
    </source>
</evidence>